<keyword evidence="4" id="KW-1185">Reference proteome</keyword>
<feature type="region of interest" description="Disordered" evidence="1">
    <location>
        <begin position="53"/>
        <end position="77"/>
    </location>
</feature>
<evidence type="ECO:0000256" key="2">
    <source>
        <dbReference type="SAM" id="Phobius"/>
    </source>
</evidence>
<feature type="compositionally biased region" description="Low complexity" evidence="1">
    <location>
        <begin position="437"/>
        <end position="446"/>
    </location>
</feature>
<feature type="transmembrane region" description="Helical" evidence="2">
    <location>
        <begin position="20"/>
        <end position="44"/>
    </location>
</feature>
<dbReference type="OrthoDB" id="2548432at2759"/>
<feature type="transmembrane region" description="Helical" evidence="2">
    <location>
        <begin position="285"/>
        <end position="309"/>
    </location>
</feature>
<feature type="region of interest" description="Disordered" evidence="1">
    <location>
        <begin position="354"/>
        <end position="375"/>
    </location>
</feature>
<feature type="transmembrane region" description="Helical" evidence="2">
    <location>
        <begin position="154"/>
        <end position="180"/>
    </location>
</feature>
<feature type="region of interest" description="Disordered" evidence="1">
    <location>
        <begin position="410"/>
        <end position="457"/>
    </location>
</feature>
<organism evidence="3 4">
    <name type="scientific">Ceraceosorus bombacis</name>
    <dbReference type="NCBI Taxonomy" id="401625"/>
    <lineage>
        <taxon>Eukaryota</taxon>
        <taxon>Fungi</taxon>
        <taxon>Dikarya</taxon>
        <taxon>Basidiomycota</taxon>
        <taxon>Ustilaginomycotina</taxon>
        <taxon>Exobasidiomycetes</taxon>
        <taxon>Ceraceosorales</taxon>
        <taxon>Ceraceosoraceae</taxon>
        <taxon>Ceraceosorus</taxon>
    </lineage>
</organism>
<reference evidence="3 4" key="1">
    <citation type="submission" date="2014-09" db="EMBL/GenBank/DDBJ databases">
        <authorList>
            <person name="Magalhaes I.L.F."/>
            <person name="Oliveira U."/>
            <person name="Santos F.R."/>
            <person name="Vidigal T.H.D.A."/>
            <person name="Brescovit A.D."/>
            <person name="Santos A.J."/>
        </authorList>
    </citation>
    <scope>NUCLEOTIDE SEQUENCE [LARGE SCALE GENOMIC DNA]</scope>
</reference>
<evidence type="ECO:0000313" key="3">
    <source>
        <dbReference type="EMBL" id="CEH17766.1"/>
    </source>
</evidence>
<feature type="transmembrane region" description="Helical" evidence="2">
    <location>
        <begin position="108"/>
        <end position="134"/>
    </location>
</feature>
<feature type="transmembrane region" description="Helical" evidence="2">
    <location>
        <begin position="192"/>
        <end position="215"/>
    </location>
</feature>
<protein>
    <submittedName>
        <fullName evidence="3">Uncharacterized protein</fullName>
    </submittedName>
</protein>
<keyword evidence="2" id="KW-0812">Transmembrane</keyword>
<dbReference type="EMBL" id="CCYA01000265">
    <property type="protein sequence ID" value="CEH17766.1"/>
    <property type="molecule type" value="Genomic_DNA"/>
</dbReference>
<feature type="transmembrane region" description="Helical" evidence="2">
    <location>
        <begin position="242"/>
        <end position="264"/>
    </location>
</feature>
<name>A0A0P1BMQ9_9BASI</name>
<accession>A0A0P1BMQ9</accession>
<keyword evidence="2" id="KW-0472">Membrane</keyword>
<sequence length="562" mass="60404">MSSQEALMGQLRGAIQQAFLALSVSVLRAAVVLPLLITLLWLTLISDSSTHPVKIKRRPRRGDSVAGLEGENGSPAGSLHAHQGAFGKGWSGSVEHHRPSPRARAPPTFMSCVAIFTLCLVVSASLMQLVHPILSGVLFRNSFSFDPSQPFSKGLYMAIVVMPGITPYLADLVITLRLLHFYPIATTSAKKLLAIFAIPVLLKVGRLVSLTLFWIEFRASLDRSPTPLDIHGTTYPAATTEYAAQAADTIYSAIFCLWALRRALRGPEAVPVVRAKSFQKRLEQLWNVLVFSFVLPAASSLALLLVSQLHSDPNILGLMIALNAMVCCVNILLSSIAIAAQNARHASETETAILAEDRSTAGDGRNSSGDAGSAQIEVYGGGGSAFFKRFRRRTQNISPLVHKAYNAHGGLEDRKTSGGGSPRLLPYGSYDDLSLPRSAGRGASVGRRSEGRQGLGEHTYDLPLRDVKIGSEMSVNGWSTESEILNQTLGAGQIRSASKGRTESLVGDERSADWIETIARPSEIHDAQHVVRNANHAGTRPATASSFGSSQISASWQTKDVP</sequence>
<evidence type="ECO:0000313" key="4">
    <source>
        <dbReference type="Proteomes" id="UP000054845"/>
    </source>
</evidence>
<dbReference type="Proteomes" id="UP000054845">
    <property type="component" value="Unassembled WGS sequence"/>
</dbReference>
<proteinExistence type="predicted"/>
<feature type="region of interest" description="Disordered" evidence="1">
    <location>
        <begin position="536"/>
        <end position="562"/>
    </location>
</feature>
<evidence type="ECO:0000256" key="1">
    <source>
        <dbReference type="SAM" id="MobiDB-lite"/>
    </source>
</evidence>
<dbReference type="AlphaFoldDB" id="A0A0P1BMQ9"/>
<keyword evidence="2" id="KW-1133">Transmembrane helix</keyword>
<feature type="transmembrane region" description="Helical" evidence="2">
    <location>
        <begin position="315"/>
        <end position="340"/>
    </location>
</feature>
<feature type="compositionally biased region" description="Low complexity" evidence="1">
    <location>
        <begin position="542"/>
        <end position="555"/>
    </location>
</feature>